<feature type="coiled-coil region" evidence="1">
    <location>
        <begin position="31"/>
        <end position="70"/>
    </location>
</feature>
<organism evidence="2 3">
    <name type="scientific">Aeromonas allosaccharophila</name>
    <dbReference type="NCBI Taxonomy" id="656"/>
    <lineage>
        <taxon>Bacteria</taxon>
        <taxon>Pseudomonadati</taxon>
        <taxon>Pseudomonadota</taxon>
        <taxon>Gammaproteobacteria</taxon>
        <taxon>Aeromonadales</taxon>
        <taxon>Aeromonadaceae</taxon>
        <taxon>Aeromonas</taxon>
    </lineage>
</organism>
<evidence type="ECO:0000313" key="2">
    <source>
        <dbReference type="EMBL" id="WED77005.1"/>
    </source>
</evidence>
<proteinExistence type="predicted"/>
<sequence length="205" mass="22737">MAKINHVATGAWRGLISDLAQSSIDHAATIGRDLESRLERIERDRTRTQLEKLPMRKKAAEQAKADLEARLSLPLRLGVEAAEEAAKARKCDLMPSSDNLSAMTLAQLLLTKSTTEIKKLVQLDARFANAVNFYPPEAFGLKREEHADMMGKAWETHFPEKAEAERAAVADLRALETLSRTVGDFCKMEIDQCAQGMESAGRVED</sequence>
<dbReference type="Proteomes" id="UP001213721">
    <property type="component" value="Chromosome"/>
</dbReference>
<evidence type="ECO:0000256" key="1">
    <source>
        <dbReference type="SAM" id="Coils"/>
    </source>
</evidence>
<name>A0AAX3NTW2_9GAMM</name>
<protein>
    <submittedName>
        <fullName evidence="2">Uncharacterized protein</fullName>
    </submittedName>
</protein>
<evidence type="ECO:0000313" key="3">
    <source>
        <dbReference type="Proteomes" id="UP001213721"/>
    </source>
</evidence>
<dbReference type="AlphaFoldDB" id="A0AAX3NTW2"/>
<keyword evidence="1" id="KW-0175">Coiled coil</keyword>
<dbReference type="EMBL" id="CP118988">
    <property type="protein sequence ID" value="WED77005.1"/>
    <property type="molecule type" value="Genomic_DNA"/>
</dbReference>
<gene>
    <name evidence="2" type="ORF">PYU98_01600</name>
</gene>
<reference evidence="2" key="1">
    <citation type="submission" date="2023-02" db="EMBL/GenBank/DDBJ databases">
        <title>The sequence of Aeromonas allosaccharophila K520.</title>
        <authorList>
            <person name="Luo X."/>
        </authorList>
    </citation>
    <scope>NUCLEOTIDE SEQUENCE</scope>
    <source>
        <strain evidence="2">K520</strain>
    </source>
</reference>
<accession>A0AAX3NTW2</accession>
<dbReference type="RefSeq" id="WP_275057301.1">
    <property type="nucleotide sequence ID" value="NZ_CP118988.1"/>
</dbReference>